<dbReference type="SUPFAM" id="SSF56024">
    <property type="entry name" value="Phospholipase D/nuclease"/>
    <property type="match status" value="2"/>
</dbReference>
<dbReference type="OrthoDB" id="1923775at2759"/>
<dbReference type="InterPro" id="IPR032803">
    <property type="entry name" value="PLDc_3"/>
</dbReference>
<dbReference type="PANTHER" id="PTHR10185">
    <property type="entry name" value="PHOSPHOLIPASE D - RELATED"/>
    <property type="match status" value="1"/>
</dbReference>
<dbReference type="PROSITE" id="PS50035">
    <property type="entry name" value="PLD"/>
    <property type="match status" value="1"/>
</dbReference>
<dbReference type="GO" id="GO:0003824">
    <property type="term" value="F:catalytic activity"/>
    <property type="evidence" value="ECO:0007669"/>
    <property type="project" value="InterPro"/>
</dbReference>
<dbReference type="EMBL" id="CAJFDH010000005">
    <property type="protein sequence ID" value="CAD5223745.1"/>
    <property type="molecule type" value="Genomic_DNA"/>
</dbReference>
<accession>A0A811L3Q1</accession>
<comment type="caution">
    <text evidence="3">The sequence shown here is derived from an EMBL/GenBank/DDBJ whole genome shotgun (WGS) entry which is preliminary data.</text>
</comment>
<dbReference type="AlphaFoldDB" id="A0A811L3Q1"/>
<dbReference type="Gene3D" id="3.30.870.10">
    <property type="entry name" value="Endonuclease Chain A"/>
    <property type="match status" value="2"/>
</dbReference>
<dbReference type="InterPro" id="IPR001736">
    <property type="entry name" value="PLipase_D/transphosphatidylase"/>
</dbReference>
<protein>
    <recommendedName>
        <fullName evidence="2">PLD phosphodiesterase domain-containing protein</fullName>
    </recommendedName>
</protein>
<proteinExistence type="inferred from homology"/>
<evidence type="ECO:0000256" key="1">
    <source>
        <dbReference type="ARBA" id="ARBA00008664"/>
    </source>
</evidence>
<reference evidence="3" key="1">
    <citation type="submission" date="2020-09" db="EMBL/GenBank/DDBJ databases">
        <authorList>
            <person name="Kikuchi T."/>
        </authorList>
    </citation>
    <scope>NUCLEOTIDE SEQUENCE</scope>
    <source>
        <strain evidence="3">SH1</strain>
    </source>
</reference>
<sequence length="413" mass="47329">MPIGLYVDKDVKRLKSTYDSWMELMYSAEESIEIGAMYWSLLARNTDSRKEFPWDPSCQEGTNVYNKLKEVAKSGVKIRIAQDGTRNTYPESDELVREGLAEVRSLNFTILENYGILHSKFWIVDGKHLYIGSANHDWRSLTQVKEMGVLVKNCPCLASDLGNIFETYWKVGIPNAKVPEVWSSEYTSKYNSENPISTKISDDNSLVYLTTSPPSFAPAGREHDGLTIINNINNAKKYIYISVMDYSPSTFYRNNENVYWPDIDDALRSAAYGRRVHVRLLVSKWQSTRKEVLLHLKSLQDINSILPCVYDRVQKKCVQEKGSVEVKIFEVPKYNVTIPYGRVNHAKYMVSDYTATMCTSNWSADYFLNSAGVSFVVQDEDAAKEATLVKDLREIFERDWNSEYATELDKVLS</sequence>
<name>A0A811L3Q1_9BILA</name>
<feature type="domain" description="PLD phosphodiesterase" evidence="2">
    <location>
        <begin position="113"/>
        <end position="140"/>
    </location>
</feature>
<evidence type="ECO:0000259" key="2">
    <source>
        <dbReference type="PROSITE" id="PS50035"/>
    </source>
</evidence>
<organism evidence="3 4">
    <name type="scientific">Bursaphelenchus okinawaensis</name>
    <dbReference type="NCBI Taxonomy" id="465554"/>
    <lineage>
        <taxon>Eukaryota</taxon>
        <taxon>Metazoa</taxon>
        <taxon>Ecdysozoa</taxon>
        <taxon>Nematoda</taxon>
        <taxon>Chromadorea</taxon>
        <taxon>Rhabditida</taxon>
        <taxon>Tylenchina</taxon>
        <taxon>Tylenchomorpha</taxon>
        <taxon>Aphelenchoidea</taxon>
        <taxon>Aphelenchoididae</taxon>
        <taxon>Bursaphelenchus</taxon>
    </lineage>
</organism>
<dbReference type="PANTHER" id="PTHR10185:SF17">
    <property type="entry name" value="GM01519P-RELATED"/>
    <property type="match status" value="1"/>
</dbReference>
<dbReference type="CDD" id="cd09107">
    <property type="entry name" value="PLDc_vPLD3_4_5_like_2"/>
    <property type="match status" value="1"/>
</dbReference>
<evidence type="ECO:0000313" key="3">
    <source>
        <dbReference type="EMBL" id="CAD5223745.1"/>
    </source>
</evidence>
<dbReference type="InterPro" id="IPR050874">
    <property type="entry name" value="Diverse_PLD-related"/>
</dbReference>
<keyword evidence="4" id="KW-1185">Reference proteome</keyword>
<dbReference type="SMART" id="SM00155">
    <property type="entry name" value="PLDc"/>
    <property type="match status" value="2"/>
</dbReference>
<dbReference type="Proteomes" id="UP000614601">
    <property type="component" value="Unassembled WGS sequence"/>
</dbReference>
<dbReference type="EMBL" id="CAJFCW020000005">
    <property type="protein sequence ID" value="CAG9118664.1"/>
    <property type="molecule type" value="Genomic_DNA"/>
</dbReference>
<evidence type="ECO:0000313" key="4">
    <source>
        <dbReference type="Proteomes" id="UP000614601"/>
    </source>
</evidence>
<comment type="similarity">
    <text evidence="1">Belongs to the phospholipase D family.</text>
</comment>
<gene>
    <name evidence="3" type="ORF">BOKJ2_LOCUS10515</name>
</gene>
<dbReference type="Pfam" id="PF13918">
    <property type="entry name" value="PLDc_3"/>
    <property type="match status" value="1"/>
</dbReference>
<dbReference type="Proteomes" id="UP000783686">
    <property type="component" value="Unassembled WGS sequence"/>
</dbReference>
<dbReference type="CDD" id="cd09106">
    <property type="entry name" value="PLDc_vPLD3_4_5_like_1"/>
    <property type="match status" value="1"/>
</dbReference>